<evidence type="ECO:0000313" key="8">
    <source>
        <dbReference type="Proteomes" id="UP000051562"/>
    </source>
</evidence>
<protein>
    <submittedName>
        <fullName evidence="7">Putative spermidine/putrescine transport system ATP-binding protein</fullName>
    </submittedName>
</protein>
<dbReference type="SUPFAM" id="SSF52540">
    <property type="entry name" value="P-loop containing nucleoside triphosphate hydrolases"/>
    <property type="match status" value="1"/>
</dbReference>
<dbReference type="Gene3D" id="2.40.50.100">
    <property type="match status" value="1"/>
</dbReference>
<evidence type="ECO:0000256" key="1">
    <source>
        <dbReference type="ARBA" id="ARBA00005417"/>
    </source>
</evidence>
<dbReference type="InterPro" id="IPR003593">
    <property type="entry name" value="AAA+_ATPase"/>
</dbReference>
<dbReference type="GO" id="GO:0043190">
    <property type="term" value="C:ATP-binding cassette (ABC) transporter complex"/>
    <property type="evidence" value="ECO:0007669"/>
    <property type="project" value="InterPro"/>
</dbReference>
<dbReference type="PROSITE" id="PS00211">
    <property type="entry name" value="ABC_TRANSPORTER_1"/>
    <property type="match status" value="1"/>
</dbReference>
<comment type="similarity">
    <text evidence="1">Belongs to the ABC transporter superfamily.</text>
</comment>
<dbReference type="AlphaFoldDB" id="A0A0Q3PNP8"/>
<evidence type="ECO:0000256" key="3">
    <source>
        <dbReference type="ARBA" id="ARBA00022741"/>
    </source>
</evidence>
<organism evidence="6 8">
    <name type="scientific">Bosea thiooxidans</name>
    <dbReference type="NCBI Taxonomy" id="53254"/>
    <lineage>
        <taxon>Bacteria</taxon>
        <taxon>Pseudomonadati</taxon>
        <taxon>Pseudomonadota</taxon>
        <taxon>Alphaproteobacteria</taxon>
        <taxon>Hyphomicrobiales</taxon>
        <taxon>Boseaceae</taxon>
        <taxon>Bosea</taxon>
    </lineage>
</organism>
<dbReference type="EMBL" id="FUYX01000005">
    <property type="protein sequence ID" value="SKB79657.1"/>
    <property type="molecule type" value="Genomic_DNA"/>
</dbReference>
<dbReference type="FunFam" id="3.40.50.300:FF:000425">
    <property type="entry name" value="Probable ABC transporter, ATP-binding subunit"/>
    <property type="match status" value="1"/>
</dbReference>
<proteinExistence type="inferred from homology"/>
<dbReference type="Pfam" id="PF00005">
    <property type="entry name" value="ABC_tran"/>
    <property type="match status" value="1"/>
</dbReference>
<dbReference type="OrthoDB" id="9802264at2"/>
<gene>
    <name evidence="6" type="ORF">ARD30_03365</name>
    <name evidence="7" type="ORF">SAMN05660750_02408</name>
</gene>
<dbReference type="InterPro" id="IPR027417">
    <property type="entry name" value="P-loop_NTPase"/>
</dbReference>
<name>A0A0Q3PNP8_9HYPH</name>
<dbReference type="GO" id="GO:0015697">
    <property type="term" value="P:quaternary ammonium group transport"/>
    <property type="evidence" value="ECO:0007669"/>
    <property type="project" value="UniProtKB-ARBA"/>
</dbReference>
<dbReference type="PANTHER" id="PTHR42781:SF4">
    <property type="entry name" value="SPERMIDINE_PUTRESCINE IMPORT ATP-BINDING PROTEIN POTA"/>
    <property type="match status" value="1"/>
</dbReference>
<keyword evidence="2" id="KW-0813">Transport</keyword>
<dbReference type="InterPro" id="IPR017871">
    <property type="entry name" value="ABC_transporter-like_CS"/>
</dbReference>
<dbReference type="InterPro" id="IPR050093">
    <property type="entry name" value="ABC_SmlMolc_Importer"/>
</dbReference>
<feature type="domain" description="ABC transporter" evidence="5">
    <location>
        <begin position="4"/>
        <end position="234"/>
    </location>
</feature>
<dbReference type="PROSITE" id="PS50893">
    <property type="entry name" value="ABC_TRANSPORTER_2"/>
    <property type="match status" value="1"/>
</dbReference>
<keyword evidence="8" id="KW-1185">Reference proteome</keyword>
<dbReference type="InterPro" id="IPR013611">
    <property type="entry name" value="Transp-assoc_OB_typ2"/>
</dbReference>
<dbReference type="InterPro" id="IPR008995">
    <property type="entry name" value="Mo/tungstate-bd_C_term_dom"/>
</dbReference>
<dbReference type="Proteomes" id="UP000051562">
    <property type="component" value="Unassembled WGS sequence"/>
</dbReference>
<dbReference type="RefSeq" id="WP_055727220.1">
    <property type="nucleotide sequence ID" value="NZ_FUYX01000005.1"/>
</dbReference>
<evidence type="ECO:0000313" key="6">
    <source>
        <dbReference type="EMBL" id="KQK31454.1"/>
    </source>
</evidence>
<dbReference type="GO" id="GO:0022857">
    <property type="term" value="F:transmembrane transporter activity"/>
    <property type="evidence" value="ECO:0007669"/>
    <property type="project" value="InterPro"/>
</dbReference>
<evidence type="ECO:0000259" key="5">
    <source>
        <dbReference type="PROSITE" id="PS50893"/>
    </source>
</evidence>
<dbReference type="SUPFAM" id="SSF50331">
    <property type="entry name" value="MOP-like"/>
    <property type="match status" value="1"/>
</dbReference>
<dbReference type="GO" id="GO:0005524">
    <property type="term" value="F:ATP binding"/>
    <property type="evidence" value="ECO:0007669"/>
    <property type="project" value="UniProtKB-KW"/>
</dbReference>
<reference evidence="7 9" key="2">
    <citation type="submission" date="2017-02" db="EMBL/GenBank/DDBJ databases">
        <authorList>
            <person name="Peterson S.W."/>
        </authorList>
    </citation>
    <scope>NUCLEOTIDE SEQUENCE [LARGE SCALE GENOMIC DNA]</scope>
    <source>
        <strain evidence="7 9">DSM 9653</strain>
    </source>
</reference>
<dbReference type="EMBL" id="LMAR01000023">
    <property type="protein sequence ID" value="KQK31454.1"/>
    <property type="molecule type" value="Genomic_DNA"/>
</dbReference>
<evidence type="ECO:0000313" key="9">
    <source>
        <dbReference type="Proteomes" id="UP000190130"/>
    </source>
</evidence>
<dbReference type="STRING" id="53254.SAMN05660750_02408"/>
<dbReference type="SMART" id="SM00382">
    <property type="entry name" value="AAA"/>
    <property type="match status" value="1"/>
</dbReference>
<keyword evidence="3" id="KW-0547">Nucleotide-binding</keyword>
<accession>A0A0Q3PNP8</accession>
<dbReference type="GO" id="GO:0016887">
    <property type="term" value="F:ATP hydrolysis activity"/>
    <property type="evidence" value="ECO:0007669"/>
    <property type="project" value="InterPro"/>
</dbReference>
<sequence length="357" mass="38156">MAKIVIEALTKRFASFTALSGIDLAIEPGEFVGLLGPSGCGKTTTLNIVAGFEEPSSGRVLLDGRDLAGVPANRRGMGIVFQSYALFPHMTVAENIAFGLEMRGIGRSERDQTIRQALDLVHLSAMSERYPRQLSGGQQQRVALARALAIEPALLLLDEPLSNLDAKLREEMQVEIRAIQRRVGTTTIMVTHDQAEALATCDKIAVMDAGRIVQLADPLTLYDAPASRFAAAFVGRSSQLPATVTAVDGSIARMRIDGLAGEVGGRLYRSVPVGETVLIALRPEKVQLGAPGAGAVDGRLQSRVFQGNSWLFSIQTELGSVLVSEPHRGVPRFREGDTVSIAWTPEDAAVVPEAPHG</sequence>
<evidence type="ECO:0000256" key="4">
    <source>
        <dbReference type="ARBA" id="ARBA00022840"/>
    </source>
</evidence>
<reference evidence="6 8" key="1">
    <citation type="submission" date="2015-10" db="EMBL/GenBank/DDBJ databases">
        <title>Draft genome of Bosea thiooxidans.</title>
        <authorList>
            <person name="Wang X."/>
        </authorList>
    </citation>
    <scope>NUCLEOTIDE SEQUENCE [LARGE SCALE GENOMIC DNA]</scope>
    <source>
        <strain evidence="6 8">CGMCC 9174</strain>
    </source>
</reference>
<keyword evidence="4 7" id="KW-0067">ATP-binding</keyword>
<evidence type="ECO:0000313" key="7">
    <source>
        <dbReference type="EMBL" id="SKB79657.1"/>
    </source>
</evidence>
<dbReference type="Proteomes" id="UP000190130">
    <property type="component" value="Unassembled WGS sequence"/>
</dbReference>
<dbReference type="Gene3D" id="3.40.50.300">
    <property type="entry name" value="P-loop containing nucleotide triphosphate hydrolases"/>
    <property type="match status" value="1"/>
</dbReference>
<dbReference type="InterPro" id="IPR003439">
    <property type="entry name" value="ABC_transporter-like_ATP-bd"/>
</dbReference>
<dbReference type="Pfam" id="PF08402">
    <property type="entry name" value="TOBE_2"/>
    <property type="match status" value="1"/>
</dbReference>
<dbReference type="PANTHER" id="PTHR42781">
    <property type="entry name" value="SPERMIDINE/PUTRESCINE IMPORT ATP-BINDING PROTEIN POTA"/>
    <property type="match status" value="1"/>
</dbReference>
<evidence type="ECO:0000256" key="2">
    <source>
        <dbReference type="ARBA" id="ARBA00022448"/>
    </source>
</evidence>